<dbReference type="PANTHER" id="PTHR30008:SF0">
    <property type="entry name" value="EXODEOXYRIBONUCLEASE 7 LARGE SUBUNIT"/>
    <property type="match status" value="1"/>
</dbReference>
<organism evidence="7">
    <name type="scientific">hydrothermal vent metagenome</name>
    <dbReference type="NCBI Taxonomy" id="652676"/>
    <lineage>
        <taxon>unclassified sequences</taxon>
        <taxon>metagenomes</taxon>
        <taxon>ecological metagenomes</taxon>
    </lineage>
</organism>
<feature type="domain" description="OB-fold nucleic acid binding" evidence="6">
    <location>
        <begin position="12"/>
        <end position="105"/>
    </location>
</feature>
<protein>
    <submittedName>
        <fullName evidence="7">Exodeoxyribonuclease VII large subunit</fullName>
        <ecNumber evidence="7">3.1.11.6</ecNumber>
    </submittedName>
</protein>
<sequence>MMDNPQSRRTVYSVSELNSTIRRLLESEFPLLWVEGEISNLARPASGHIYFTLKDSKSQVRCAMFKGRNQLLRFKPENGQQIVIHAKPGLYEARGEYQLIAEHMEAAGDGALQRAYDELKQRLQKEGLFNENLKQPIPESITRIALITSGTGAAVKDVISVLHRRFPAIEINLFPVAVQGDQAAAQIINALRLANELNRHEVILLVRGGGSLEDLWAFNEEALARAISASHLPIVTGVGHEIDFTIADFVADVRAATPSAAAELVSPSQQAYLHRIQASQKSLIRYMQNRLERAEEQSHWIQNRLKTQHPSNQLMQQSQHLDDLGGNLLSAMQRLLSDKKHRLKYSLQSLVNNRPDPFIEYQKIQLGDLTRRLIYLSELNMTNRQQQLANISRTLQAVSPLNTLSRGYSICRDAQGRTVREAKQLSAGDIITTQLSQGEITSKVEKKRIS</sequence>
<accession>A0A3B0XXW3</accession>
<evidence type="ECO:0000259" key="5">
    <source>
        <dbReference type="Pfam" id="PF02601"/>
    </source>
</evidence>
<dbReference type="EMBL" id="UOFG01000138">
    <property type="protein sequence ID" value="VAW61084.1"/>
    <property type="molecule type" value="Genomic_DNA"/>
</dbReference>
<keyword evidence="3 7" id="KW-0378">Hydrolase</keyword>
<feature type="domain" description="Exonuclease VII large subunit C-terminal" evidence="5">
    <location>
        <begin position="128"/>
        <end position="442"/>
    </location>
</feature>
<dbReference type="GO" id="GO:0009318">
    <property type="term" value="C:exodeoxyribonuclease VII complex"/>
    <property type="evidence" value="ECO:0007669"/>
    <property type="project" value="InterPro"/>
</dbReference>
<evidence type="ECO:0000256" key="3">
    <source>
        <dbReference type="ARBA" id="ARBA00022801"/>
    </source>
</evidence>
<dbReference type="NCBIfam" id="TIGR00237">
    <property type="entry name" value="xseA"/>
    <property type="match status" value="1"/>
</dbReference>
<dbReference type="GO" id="GO:0008855">
    <property type="term" value="F:exodeoxyribonuclease VII activity"/>
    <property type="evidence" value="ECO:0007669"/>
    <property type="project" value="UniProtKB-EC"/>
</dbReference>
<reference evidence="7" key="1">
    <citation type="submission" date="2018-06" db="EMBL/GenBank/DDBJ databases">
        <authorList>
            <person name="Zhirakovskaya E."/>
        </authorList>
    </citation>
    <scope>NUCLEOTIDE SEQUENCE</scope>
</reference>
<dbReference type="InterPro" id="IPR020579">
    <property type="entry name" value="Exonuc_VII_lsu_C"/>
</dbReference>
<gene>
    <name evidence="7" type="ORF">MNBD_GAMMA11-3280</name>
</gene>
<dbReference type="CDD" id="cd04489">
    <property type="entry name" value="ExoVII_LU_OBF"/>
    <property type="match status" value="1"/>
</dbReference>
<evidence type="ECO:0000313" key="7">
    <source>
        <dbReference type="EMBL" id="VAW61084.1"/>
    </source>
</evidence>
<keyword evidence="1" id="KW-0963">Cytoplasm</keyword>
<dbReference type="HAMAP" id="MF_00378">
    <property type="entry name" value="Exonuc_7_L"/>
    <property type="match status" value="1"/>
</dbReference>
<evidence type="ECO:0000256" key="4">
    <source>
        <dbReference type="ARBA" id="ARBA00022839"/>
    </source>
</evidence>
<evidence type="ECO:0000256" key="2">
    <source>
        <dbReference type="ARBA" id="ARBA00022722"/>
    </source>
</evidence>
<dbReference type="InterPro" id="IPR003753">
    <property type="entry name" value="Exonuc_VII_L"/>
</dbReference>
<name>A0A3B0XXW3_9ZZZZ</name>
<dbReference type="GO" id="GO:0003676">
    <property type="term" value="F:nucleic acid binding"/>
    <property type="evidence" value="ECO:0007669"/>
    <property type="project" value="InterPro"/>
</dbReference>
<keyword evidence="4" id="KW-0269">Exonuclease</keyword>
<dbReference type="PANTHER" id="PTHR30008">
    <property type="entry name" value="EXODEOXYRIBONUCLEASE 7 LARGE SUBUNIT"/>
    <property type="match status" value="1"/>
</dbReference>
<dbReference type="EC" id="3.1.11.6" evidence="7"/>
<dbReference type="InterPro" id="IPR025824">
    <property type="entry name" value="OB-fold_nuc-bd_dom"/>
</dbReference>
<dbReference type="Pfam" id="PF02601">
    <property type="entry name" value="Exonuc_VII_L"/>
    <property type="match status" value="1"/>
</dbReference>
<evidence type="ECO:0000259" key="6">
    <source>
        <dbReference type="Pfam" id="PF13742"/>
    </source>
</evidence>
<dbReference type="Pfam" id="PF13742">
    <property type="entry name" value="tRNA_anti_2"/>
    <property type="match status" value="1"/>
</dbReference>
<proteinExistence type="inferred from homology"/>
<dbReference type="GO" id="GO:0006308">
    <property type="term" value="P:DNA catabolic process"/>
    <property type="evidence" value="ECO:0007669"/>
    <property type="project" value="InterPro"/>
</dbReference>
<dbReference type="AlphaFoldDB" id="A0A3B0XXW3"/>
<evidence type="ECO:0000256" key="1">
    <source>
        <dbReference type="ARBA" id="ARBA00022490"/>
    </source>
</evidence>
<keyword evidence="2" id="KW-0540">Nuclease</keyword>